<dbReference type="InterPro" id="IPR010064">
    <property type="entry name" value="HK97-gp10_tail"/>
</dbReference>
<dbReference type="Pfam" id="PF04883">
    <property type="entry name" value="HK97-gp10_like"/>
    <property type="match status" value="1"/>
</dbReference>
<dbReference type="Proteomes" id="UP000198481">
    <property type="component" value="Chromosome I"/>
</dbReference>
<protein>
    <submittedName>
        <fullName evidence="1">Phage protein, HK97 gp10 family</fullName>
    </submittedName>
</protein>
<dbReference type="STRING" id="1148509.SAMN05216222_1419"/>
<accession>A0A1H1S2H4</accession>
<evidence type="ECO:0000313" key="1">
    <source>
        <dbReference type="EMBL" id="SDS42028.1"/>
    </source>
</evidence>
<name>A0A1H1S2H4_9PSED</name>
<dbReference type="EMBL" id="LT629762">
    <property type="protein sequence ID" value="SDS42028.1"/>
    <property type="molecule type" value="Genomic_DNA"/>
</dbReference>
<organism evidence="1 2">
    <name type="scientific">Pseudomonas prosekii</name>
    <dbReference type="NCBI Taxonomy" id="1148509"/>
    <lineage>
        <taxon>Bacteria</taxon>
        <taxon>Pseudomonadati</taxon>
        <taxon>Pseudomonadota</taxon>
        <taxon>Gammaproteobacteria</taxon>
        <taxon>Pseudomonadales</taxon>
        <taxon>Pseudomonadaceae</taxon>
        <taxon>Pseudomonas</taxon>
    </lineage>
</organism>
<proteinExistence type="predicted"/>
<evidence type="ECO:0000313" key="2">
    <source>
        <dbReference type="Proteomes" id="UP000198481"/>
    </source>
</evidence>
<dbReference type="NCBIfam" id="TIGR01725">
    <property type="entry name" value="phge_HK97_gp10"/>
    <property type="match status" value="1"/>
</dbReference>
<dbReference type="AlphaFoldDB" id="A0A1H1S2H4"/>
<sequence>MMADNVSFKMDGLNSLLGKLKAVNYDVKQKGGRSALRKAAAVIRDKVKEGAVRVNDAATSEEIEKNVTIRWSSKRFKTTGDLGFRVGIMGGAKEYNNMHTRKGGRRGTYAVGGSSENPGGDTFYWRFVEFGTSRVAARPFMRPALAESIEQATAVFVTEYEKAVMRAINAAGSR</sequence>
<gene>
    <name evidence="1" type="ORF">SAMN05216222_1419</name>
</gene>
<reference evidence="1 2" key="1">
    <citation type="submission" date="2016-10" db="EMBL/GenBank/DDBJ databases">
        <authorList>
            <person name="de Groot N.N."/>
        </authorList>
    </citation>
    <scope>NUCLEOTIDE SEQUENCE [LARGE SCALE GENOMIC DNA]</scope>
    <source>
        <strain evidence="1 2">LMG 26867</strain>
    </source>
</reference>